<gene>
    <name evidence="1" type="ORF">J27TS8_17240</name>
</gene>
<dbReference type="AlphaFoldDB" id="A0A920BTK6"/>
<evidence type="ECO:0000313" key="1">
    <source>
        <dbReference type="EMBL" id="GIN61731.1"/>
    </source>
</evidence>
<reference evidence="1" key="1">
    <citation type="submission" date="2021-03" db="EMBL/GenBank/DDBJ databases">
        <title>Antimicrobial resistance genes in bacteria isolated from Japanese honey, and their potential for conferring macrolide and lincosamide resistance in the American foulbrood pathogen Paenibacillus larvae.</title>
        <authorList>
            <person name="Okamoto M."/>
            <person name="Kumagai M."/>
            <person name="Kanamori H."/>
            <person name="Takamatsu D."/>
        </authorList>
    </citation>
    <scope>NUCLEOTIDE SEQUENCE</scope>
    <source>
        <strain evidence="1">J27TS8</strain>
    </source>
</reference>
<accession>A0A920BTK6</accession>
<comment type="caution">
    <text evidence="1">The sequence shown here is derived from an EMBL/GenBank/DDBJ whole genome shotgun (WGS) entry which is preliminary data.</text>
</comment>
<dbReference type="Proteomes" id="UP000682111">
    <property type="component" value="Unassembled WGS sequence"/>
</dbReference>
<evidence type="ECO:0000313" key="2">
    <source>
        <dbReference type="Proteomes" id="UP000682111"/>
    </source>
</evidence>
<dbReference type="EMBL" id="BORC01000002">
    <property type="protein sequence ID" value="GIN61731.1"/>
    <property type="molecule type" value="Genomic_DNA"/>
</dbReference>
<organism evidence="1 2">
    <name type="scientific">Robertmurraya siralis</name>
    <dbReference type="NCBI Taxonomy" id="77777"/>
    <lineage>
        <taxon>Bacteria</taxon>
        <taxon>Bacillati</taxon>
        <taxon>Bacillota</taxon>
        <taxon>Bacilli</taxon>
        <taxon>Bacillales</taxon>
        <taxon>Bacillaceae</taxon>
        <taxon>Robertmurraya</taxon>
    </lineage>
</organism>
<proteinExistence type="predicted"/>
<keyword evidence="2" id="KW-1185">Reference proteome</keyword>
<name>A0A920BTK6_9BACI</name>
<sequence length="56" mass="6567">MGINREDFILFVVVTVRISTPWDNNRRLNHREYSFKGARSIMFCTILEDMAEGKST</sequence>
<protein>
    <submittedName>
        <fullName evidence="1">Uncharacterized protein</fullName>
    </submittedName>
</protein>